<dbReference type="SUPFAM" id="SSF55961">
    <property type="entry name" value="Bet v1-like"/>
    <property type="match status" value="1"/>
</dbReference>
<comment type="caution">
    <text evidence="1">The sequence shown here is derived from an EMBL/GenBank/DDBJ whole genome shotgun (WGS) entry which is preliminary data.</text>
</comment>
<protein>
    <recommendedName>
        <fullName evidence="3">Bet v1-like protein</fullName>
    </recommendedName>
</protein>
<dbReference type="PANTHER" id="PTHR39332">
    <property type="entry name" value="BLL4707 PROTEIN"/>
    <property type="match status" value="1"/>
</dbReference>
<name>A0A8H3EVF9_9LECA</name>
<dbReference type="Proteomes" id="UP000664203">
    <property type="component" value="Unassembled WGS sequence"/>
</dbReference>
<evidence type="ECO:0008006" key="3">
    <source>
        <dbReference type="Google" id="ProtNLM"/>
    </source>
</evidence>
<sequence>MTSRIPTSTSITESSVIAAPLAQVWHLIKLQDFHHFWTKLDKSHHVKGASHETDIVKWTFKDGTEQEVKQEEHSSIDHFITYSVISSTPALTYSSVISTIRCHTVTTGPSEGSTFVQWSAHFSSDADAGVIEDARFKRKEALADLAHVAVGKK</sequence>
<organism evidence="1 2">
    <name type="scientific">Alectoria fallacina</name>
    <dbReference type="NCBI Taxonomy" id="1903189"/>
    <lineage>
        <taxon>Eukaryota</taxon>
        <taxon>Fungi</taxon>
        <taxon>Dikarya</taxon>
        <taxon>Ascomycota</taxon>
        <taxon>Pezizomycotina</taxon>
        <taxon>Lecanoromycetes</taxon>
        <taxon>OSLEUM clade</taxon>
        <taxon>Lecanoromycetidae</taxon>
        <taxon>Lecanorales</taxon>
        <taxon>Lecanorineae</taxon>
        <taxon>Parmeliaceae</taxon>
        <taxon>Alectoria</taxon>
    </lineage>
</organism>
<dbReference type="OrthoDB" id="10255646at2759"/>
<proteinExistence type="predicted"/>
<dbReference type="Gene3D" id="3.30.530.20">
    <property type="match status" value="1"/>
</dbReference>
<gene>
    <name evidence="1" type="ORF">ALECFALPRED_007054</name>
</gene>
<dbReference type="InterPro" id="IPR023393">
    <property type="entry name" value="START-like_dom_sf"/>
</dbReference>
<dbReference type="EMBL" id="CAJPDR010000046">
    <property type="protein sequence ID" value="CAF9911027.1"/>
    <property type="molecule type" value="Genomic_DNA"/>
</dbReference>
<accession>A0A8H3EVF9</accession>
<dbReference type="Pfam" id="PF10604">
    <property type="entry name" value="Polyketide_cyc2"/>
    <property type="match status" value="1"/>
</dbReference>
<dbReference type="PANTHER" id="PTHR39332:SF7">
    <property type="entry name" value="SRPBCC FAMILY PROTEIN"/>
    <property type="match status" value="1"/>
</dbReference>
<reference evidence="1" key="1">
    <citation type="submission" date="2021-03" db="EMBL/GenBank/DDBJ databases">
        <authorList>
            <person name="Tagirdzhanova G."/>
        </authorList>
    </citation>
    <scope>NUCLEOTIDE SEQUENCE</scope>
</reference>
<dbReference type="InterPro" id="IPR019587">
    <property type="entry name" value="Polyketide_cyclase/dehydratase"/>
</dbReference>
<keyword evidence="2" id="KW-1185">Reference proteome</keyword>
<dbReference type="AlphaFoldDB" id="A0A8H3EVF9"/>
<evidence type="ECO:0000313" key="1">
    <source>
        <dbReference type="EMBL" id="CAF9911027.1"/>
    </source>
</evidence>
<evidence type="ECO:0000313" key="2">
    <source>
        <dbReference type="Proteomes" id="UP000664203"/>
    </source>
</evidence>